<feature type="domain" description="DUF7979" evidence="2">
    <location>
        <begin position="46"/>
        <end position="122"/>
    </location>
</feature>
<evidence type="ECO:0000259" key="2">
    <source>
        <dbReference type="Pfam" id="PF25934"/>
    </source>
</evidence>
<accession>A0ABD5NGH0</accession>
<evidence type="ECO:0000313" key="3">
    <source>
        <dbReference type="EMBL" id="MFC3478392.1"/>
    </source>
</evidence>
<name>A0ABD5NGH0_9EURY</name>
<dbReference type="GeneID" id="69118597"/>
<evidence type="ECO:0000256" key="1">
    <source>
        <dbReference type="SAM" id="Phobius"/>
    </source>
</evidence>
<feature type="transmembrane region" description="Helical" evidence="1">
    <location>
        <begin position="187"/>
        <end position="205"/>
    </location>
</feature>
<feature type="transmembrane region" description="Helical" evidence="1">
    <location>
        <begin position="161"/>
        <end position="181"/>
    </location>
</feature>
<feature type="transmembrane region" description="Helical" evidence="1">
    <location>
        <begin position="130"/>
        <end position="154"/>
    </location>
</feature>
<keyword evidence="1" id="KW-1133">Transmembrane helix</keyword>
<gene>
    <name evidence="3" type="ORF">ACFOKC_11745</name>
</gene>
<keyword evidence="1" id="KW-0812">Transmembrane</keyword>
<dbReference type="EMBL" id="JBHRWN010000002">
    <property type="protein sequence ID" value="MFC3478392.1"/>
    <property type="molecule type" value="Genomic_DNA"/>
</dbReference>
<proteinExistence type="predicted"/>
<comment type="caution">
    <text evidence="3">The sequence shown here is derived from an EMBL/GenBank/DDBJ whole genome shotgun (WGS) entry which is preliminary data.</text>
</comment>
<keyword evidence="4" id="KW-1185">Reference proteome</keyword>
<protein>
    <recommendedName>
        <fullName evidence="2">DUF7979 domain-containing protein</fullName>
    </recommendedName>
</protein>
<evidence type="ECO:0000313" key="4">
    <source>
        <dbReference type="Proteomes" id="UP001595660"/>
    </source>
</evidence>
<sequence>MTVDRRALAVLLAVAGLAAFYVGGTAAFEAAQPEYEHAVSAASPAEVERAESAATETDERVVFAFADLSADARDVFLEALRADGTAVVTDRAATPPEFEYGDTGSYGEGRYLVRYDGEAYVVSATGEQAAAWLGGVPAFAATLLVGGSALLAAVLRYDGALPIRSVTTFVASAVAVGLLAAGVLSNPLFAVTVFFTVAVVAWAGLERAGWGTADAARD</sequence>
<dbReference type="Proteomes" id="UP001595660">
    <property type="component" value="Unassembled WGS sequence"/>
</dbReference>
<dbReference type="RefSeq" id="WP_232570478.1">
    <property type="nucleotide sequence ID" value="NZ_CP089466.1"/>
</dbReference>
<dbReference type="Pfam" id="PF25934">
    <property type="entry name" value="DUF7979"/>
    <property type="match status" value="1"/>
</dbReference>
<organism evidence="3 4">
    <name type="scientific">Halobacterium litoreum</name>
    <dbReference type="NCBI Taxonomy" id="2039234"/>
    <lineage>
        <taxon>Archaea</taxon>
        <taxon>Methanobacteriati</taxon>
        <taxon>Methanobacteriota</taxon>
        <taxon>Stenosarchaea group</taxon>
        <taxon>Halobacteria</taxon>
        <taxon>Halobacteriales</taxon>
        <taxon>Halobacteriaceae</taxon>
        <taxon>Halobacterium</taxon>
    </lineage>
</organism>
<reference evidence="3 4" key="1">
    <citation type="journal article" date="2019" name="Int. J. Syst. Evol. Microbiol.">
        <title>The Global Catalogue of Microorganisms (GCM) 10K type strain sequencing project: providing services to taxonomists for standard genome sequencing and annotation.</title>
        <authorList>
            <consortium name="The Broad Institute Genomics Platform"/>
            <consortium name="The Broad Institute Genome Sequencing Center for Infectious Disease"/>
            <person name="Wu L."/>
            <person name="Ma J."/>
        </authorList>
    </citation>
    <scope>NUCLEOTIDE SEQUENCE [LARGE SCALE GENOMIC DNA]</scope>
    <source>
        <strain evidence="3 4">CGMCC 1.12562</strain>
    </source>
</reference>
<dbReference type="AlphaFoldDB" id="A0ABD5NGH0"/>
<dbReference type="InterPro" id="IPR058285">
    <property type="entry name" value="DUF7979"/>
</dbReference>
<keyword evidence="1" id="KW-0472">Membrane</keyword>